<gene>
    <name evidence="1" type="ORF">D910_08838</name>
</gene>
<protein>
    <submittedName>
        <fullName evidence="1">Uncharacterized protein</fullName>
    </submittedName>
</protein>
<name>U4UGN4_DENPD</name>
<dbReference type="AlphaFoldDB" id="U4UGN4"/>
<evidence type="ECO:0000313" key="2">
    <source>
        <dbReference type="Proteomes" id="UP000030742"/>
    </source>
</evidence>
<reference evidence="1 2" key="1">
    <citation type="journal article" date="2013" name="Genome Biol.">
        <title>Draft genome of the mountain pine beetle, Dendroctonus ponderosae Hopkins, a major forest pest.</title>
        <authorList>
            <person name="Keeling C.I."/>
            <person name="Yuen M.M."/>
            <person name="Liao N.Y."/>
            <person name="Docking T.R."/>
            <person name="Chan S.K."/>
            <person name="Taylor G.A."/>
            <person name="Palmquist D.L."/>
            <person name="Jackman S.D."/>
            <person name="Nguyen A."/>
            <person name="Li M."/>
            <person name="Henderson H."/>
            <person name="Janes J.K."/>
            <person name="Zhao Y."/>
            <person name="Pandoh P."/>
            <person name="Moore R."/>
            <person name="Sperling F.A."/>
            <person name="Huber D.P."/>
            <person name="Birol I."/>
            <person name="Jones S.J."/>
            <person name="Bohlmann J."/>
        </authorList>
    </citation>
    <scope>NUCLEOTIDE SEQUENCE</scope>
</reference>
<organism evidence="1 2">
    <name type="scientific">Dendroctonus ponderosae</name>
    <name type="common">Mountain pine beetle</name>
    <dbReference type="NCBI Taxonomy" id="77166"/>
    <lineage>
        <taxon>Eukaryota</taxon>
        <taxon>Metazoa</taxon>
        <taxon>Ecdysozoa</taxon>
        <taxon>Arthropoda</taxon>
        <taxon>Hexapoda</taxon>
        <taxon>Insecta</taxon>
        <taxon>Pterygota</taxon>
        <taxon>Neoptera</taxon>
        <taxon>Endopterygota</taxon>
        <taxon>Coleoptera</taxon>
        <taxon>Polyphaga</taxon>
        <taxon>Cucujiformia</taxon>
        <taxon>Curculionidae</taxon>
        <taxon>Scolytinae</taxon>
        <taxon>Dendroctonus</taxon>
    </lineage>
</organism>
<proteinExistence type="predicted"/>
<evidence type="ECO:0000313" key="1">
    <source>
        <dbReference type="EMBL" id="ERL91508.1"/>
    </source>
</evidence>
<dbReference type="EMBL" id="KB632288">
    <property type="protein sequence ID" value="ERL91508.1"/>
    <property type="molecule type" value="Genomic_DNA"/>
</dbReference>
<dbReference type="Proteomes" id="UP000030742">
    <property type="component" value="Unassembled WGS sequence"/>
</dbReference>
<accession>U4UGN4</accession>
<sequence>MSSRSKKSMYIKRQLEKEVITLTPAIAKRQPNFRNCENTNSESFGLELQSDEASNDALYVNRPRYQKISDFPWLVLKIDRVEESPGRNRYQYKNKMCV</sequence>